<dbReference type="Gene3D" id="1.20.1250.20">
    <property type="entry name" value="MFS general substrate transporter like domains"/>
    <property type="match status" value="1"/>
</dbReference>
<evidence type="ECO:0000256" key="3">
    <source>
        <dbReference type="ARBA" id="ARBA00022448"/>
    </source>
</evidence>
<dbReference type="GO" id="GO:0005524">
    <property type="term" value="F:ATP binding"/>
    <property type="evidence" value="ECO:0007669"/>
    <property type="project" value="UniProtKB-KW"/>
</dbReference>
<dbReference type="GO" id="GO:0015651">
    <property type="term" value="F:quaternary ammonium group transmembrane transporter activity"/>
    <property type="evidence" value="ECO:0007669"/>
    <property type="project" value="UniProtKB-ARBA"/>
</dbReference>
<dbReference type="FunFam" id="1.20.1250.20:FF:000070">
    <property type="entry name" value="Solute carrier family 22 member 5"/>
    <property type="match status" value="1"/>
</dbReference>
<sequence length="470" mass="52974">MKDYEETTAFLGQWGCFQQIVFFLLCASTVPNGFSAFSVIFLADIPEHHCQIPDSRCKEEPCMQGWMYSQAIYQSTLVSEFDLVCSQQWKQPFTSSVYFLGVLCGSFFSGQLSDRFGRKPVLFMTMMVQTIFTFVQIFSPSWEAFAVLSFIVGLGQISNYVAAFVLGTEILTGPVRVLYSSLGVCIFFAFGYMLLPLIAFYIRTWRMLLIALSVPGLIYIPLWWYIPESPRWLISQGKVEAAEAILRKAARKNRITAPEVIFKQSEPKERHNVLDLIATSNIRRTTLILFLVMTLSMGYFGLSLNTSRLHGDPYLNCFISAAIEVPAYVISWLALRYFPRRMSASASMMLGGVVIYLFIYFAQDMPSVSMALEMVGKFGIAIGTALMFPYTGELYPTVIRNTAVGACAMVSRIGSTIAPYLIHLNAYQKNLPHILLGTLCALSAMVTIFLPESFRQPLPETIDQMLKRER</sequence>
<dbReference type="Pfam" id="PF00083">
    <property type="entry name" value="Sugar_tr"/>
    <property type="match status" value="1"/>
</dbReference>
<keyword evidence="8" id="KW-0406">Ion transport</keyword>
<evidence type="ECO:0000313" key="13">
    <source>
        <dbReference type="Ensembl" id="ENSDCDP00010031079.1"/>
    </source>
</evidence>
<reference evidence="13 14" key="1">
    <citation type="submission" date="2020-06" db="EMBL/GenBank/DDBJ databases">
        <authorList>
            <consortium name="Wellcome Sanger Institute Data Sharing"/>
        </authorList>
    </citation>
    <scope>NUCLEOTIDE SEQUENCE [LARGE SCALE GENOMIC DNA]</scope>
</reference>
<reference evidence="13" key="3">
    <citation type="submission" date="2025-09" db="UniProtKB">
        <authorList>
            <consortium name="Ensembl"/>
        </authorList>
    </citation>
    <scope>IDENTIFICATION</scope>
</reference>
<evidence type="ECO:0000256" key="11">
    <source>
        <dbReference type="SAM" id="Phobius"/>
    </source>
</evidence>
<evidence type="ECO:0000259" key="12">
    <source>
        <dbReference type="PROSITE" id="PS50850"/>
    </source>
</evidence>
<dbReference type="GO" id="GO:0006811">
    <property type="term" value="P:monoatomic ion transport"/>
    <property type="evidence" value="ECO:0007669"/>
    <property type="project" value="UniProtKB-KW"/>
</dbReference>
<comment type="subcellular location">
    <subcellularLocation>
        <location evidence="1">Endomembrane system</location>
        <topology evidence="1">Multi-pass membrane protein</topology>
    </subcellularLocation>
</comment>
<feature type="domain" description="Major facilitator superfamily (MFS) profile" evidence="12">
    <location>
        <begin position="21"/>
        <end position="455"/>
    </location>
</feature>
<keyword evidence="3" id="KW-0813">Transport</keyword>
<keyword evidence="6" id="KW-0067">ATP-binding</keyword>
<dbReference type="Proteomes" id="UP000694580">
    <property type="component" value="Chromosome 6"/>
</dbReference>
<comment type="similarity">
    <text evidence="2">Belongs to the major facilitator (TC 2.A.1) superfamily. Organic cation transporter (TC 2.A.1.19) family.</text>
</comment>
<feature type="transmembrane region" description="Helical" evidence="11">
    <location>
        <begin position="342"/>
        <end position="362"/>
    </location>
</feature>
<keyword evidence="4 11" id="KW-0812">Transmembrane</keyword>
<evidence type="ECO:0000256" key="5">
    <source>
        <dbReference type="ARBA" id="ARBA00022741"/>
    </source>
</evidence>
<feature type="transmembrane region" description="Helical" evidence="11">
    <location>
        <begin position="313"/>
        <end position="335"/>
    </location>
</feature>
<feature type="transmembrane region" description="Helical" evidence="11">
    <location>
        <begin position="434"/>
        <end position="451"/>
    </location>
</feature>
<dbReference type="AlphaFoldDB" id="A0AAY4CEC9"/>
<dbReference type="GO" id="GO:0012505">
    <property type="term" value="C:endomembrane system"/>
    <property type="evidence" value="ECO:0007669"/>
    <property type="project" value="UniProtKB-SubCell"/>
</dbReference>
<evidence type="ECO:0000256" key="6">
    <source>
        <dbReference type="ARBA" id="ARBA00022840"/>
    </source>
</evidence>
<reference evidence="13" key="2">
    <citation type="submission" date="2025-08" db="UniProtKB">
        <authorList>
            <consortium name="Ensembl"/>
        </authorList>
    </citation>
    <scope>IDENTIFICATION</scope>
</reference>
<gene>
    <name evidence="13" type="primary">SLC22A5</name>
</gene>
<feature type="transmembrane region" description="Helical" evidence="11">
    <location>
        <begin position="403"/>
        <end position="422"/>
    </location>
</feature>
<name>A0AAY4CEC9_9TELE</name>
<feature type="transmembrane region" description="Helical" evidence="11">
    <location>
        <begin position="287"/>
        <end position="307"/>
    </location>
</feature>
<keyword evidence="5" id="KW-0547">Nucleotide-binding</keyword>
<feature type="transmembrane region" description="Helical" evidence="11">
    <location>
        <begin position="208"/>
        <end position="226"/>
    </location>
</feature>
<dbReference type="Ensembl" id="ENSDCDT00010038475.1">
    <property type="protein sequence ID" value="ENSDCDP00010031079.1"/>
    <property type="gene ID" value="ENSDCDG00010019814.1"/>
</dbReference>
<evidence type="ECO:0000256" key="4">
    <source>
        <dbReference type="ARBA" id="ARBA00022692"/>
    </source>
</evidence>
<keyword evidence="14" id="KW-1185">Reference proteome</keyword>
<evidence type="ECO:0000256" key="8">
    <source>
        <dbReference type="ARBA" id="ARBA00023065"/>
    </source>
</evidence>
<dbReference type="SUPFAM" id="SSF103473">
    <property type="entry name" value="MFS general substrate transporter"/>
    <property type="match status" value="1"/>
</dbReference>
<dbReference type="PANTHER" id="PTHR24064">
    <property type="entry name" value="SOLUTE CARRIER FAMILY 22 MEMBER"/>
    <property type="match status" value="1"/>
</dbReference>
<organism evidence="13 14">
    <name type="scientific">Denticeps clupeoides</name>
    <name type="common">denticle herring</name>
    <dbReference type="NCBI Taxonomy" id="299321"/>
    <lineage>
        <taxon>Eukaryota</taxon>
        <taxon>Metazoa</taxon>
        <taxon>Chordata</taxon>
        <taxon>Craniata</taxon>
        <taxon>Vertebrata</taxon>
        <taxon>Euteleostomi</taxon>
        <taxon>Actinopterygii</taxon>
        <taxon>Neopterygii</taxon>
        <taxon>Teleostei</taxon>
        <taxon>Clupei</taxon>
        <taxon>Clupeiformes</taxon>
        <taxon>Denticipitoidei</taxon>
        <taxon>Denticipitidae</taxon>
        <taxon>Denticeps</taxon>
    </lineage>
</organism>
<dbReference type="GeneTree" id="ENSGT00940000163251"/>
<keyword evidence="7 11" id="KW-1133">Transmembrane helix</keyword>
<feature type="transmembrane region" description="Helical" evidence="11">
    <location>
        <begin position="144"/>
        <end position="166"/>
    </location>
</feature>
<dbReference type="GO" id="GO:0016020">
    <property type="term" value="C:membrane"/>
    <property type="evidence" value="ECO:0007669"/>
    <property type="project" value="InterPro"/>
</dbReference>
<evidence type="ECO:0000256" key="10">
    <source>
        <dbReference type="ARBA" id="ARBA00023180"/>
    </source>
</evidence>
<evidence type="ECO:0000313" key="14">
    <source>
        <dbReference type="Proteomes" id="UP000694580"/>
    </source>
</evidence>
<dbReference type="InterPro" id="IPR005828">
    <property type="entry name" value="MFS_sugar_transport-like"/>
</dbReference>
<dbReference type="InterPro" id="IPR005829">
    <property type="entry name" value="Sugar_transporter_CS"/>
</dbReference>
<dbReference type="InterPro" id="IPR020846">
    <property type="entry name" value="MFS_dom"/>
</dbReference>
<protein>
    <recommendedName>
        <fullName evidence="12">Major facilitator superfamily (MFS) profile domain-containing protein</fullName>
    </recommendedName>
</protein>
<evidence type="ECO:0000256" key="2">
    <source>
        <dbReference type="ARBA" id="ARBA00009203"/>
    </source>
</evidence>
<evidence type="ECO:0000256" key="1">
    <source>
        <dbReference type="ARBA" id="ARBA00004127"/>
    </source>
</evidence>
<dbReference type="PROSITE" id="PS50850">
    <property type="entry name" value="MFS"/>
    <property type="match status" value="1"/>
</dbReference>
<evidence type="ECO:0000256" key="7">
    <source>
        <dbReference type="ARBA" id="ARBA00022989"/>
    </source>
</evidence>
<keyword evidence="9 11" id="KW-0472">Membrane</keyword>
<accession>A0AAY4CEC9</accession>
<keyword evidence="10" id="KW-0325">Glycoprotein</keyword>
<dbReference type="PROSITE" id="PS00216">
    <property type="entry name" value="SUGAR_TRANSPORT_1"/>
    <property type="match status" value="1"/>
</dbReference>
<evidence type="ECO:0000256" key="9">
    <source>
        <dbReference type="ARBA" id="ARBA00023136"/>
    </source>
</evidence>
<dbReference type="InterPro" id="IPR036259">
    <property type="entry name" value="MFS_trans_sf"/>
</dbReference>
<proteinExistence type="inferred from homology"/>
<feature type="transmembrane region" description="Helical" evidence="11">
    <location>
        <begin position="121"/>
        <end position="138"/>
    </location>
</feature>
<feature type="transmembrane region" description="Helical" evidence="11">
    <location>
        <begin position="20"/>
        <end position="43"/>
    </location>
</feature>
<feature type="transmembrane region" description="Helical" evidence="11">
    <location>
        <begin position="178"/>
        <end position="202"/>
    </location>
</feature>